<dbReference type="Proteomes" id="UP000316443">
    <property type="component" value="Unassembled WGS sequence"/>
</dbReference>
<gene>
    <name evidence="1" type="ORF">EWV85_05015</name>
</gene>
<dbReference type="Gene3D" id="1.25.40.10">
    <property type="entry name" value="Tetratricopeptide repeat domain"/>
    <property type="match status" value="1"/>
</dbReference>
<reference evidence="1 2" key="1">
    <citation type="submission" date="2019-01" db="EMBL/GenBank/DDBJ databases">
        <title>Coherence of Microcystis species and biogeography revealed through population genomics.</title>
        <authorList>
            <person name="Perez-Carrascal O.M."/>
            <person name="Terrat Y."/>
            <person name="Giani A."/>
            <person name="Fortin N."/>
            <person name="Tromas N."/>
            <person name="Shapiro B.J."/>
        </authorList>
    </citation>
    <scope>NUCLEOTIDE SEQUENCE [LARGE SCALE GENOMIC DNA]</scope>
    <source>
        <strain evidence="1">Ma_QC_C_20070703_M131</strain>
    </source>
</reference>
<name>A0A551YFB9_MICAE</name>
<dbReference type="AlphaFoldDB" id="A0A551YFB9"/>
<proteinExistence type="predicted"/>
<dbReference type="InterPro" id="IPR011990">
    <property type="entry name" value="TPR-like_helical_dom_sf"/>
</dbReference>
<organism evidence="1 2">
    <name type="scientific">Microcystis aeruginosa Ma_QC_C_20070703_M131</name>
    <dbReference type="NCBI Taxonomy" id="2486263"/>
    <lineage>
        <taxon>Bacteria</taxon>
        <taxon>Bacillati</taxon>
        <taxon>Cyanobacteriota</taxon>
        <taxon>Cyanophyceae</taxon>
        <taxon>Oscillatoriophycideae</taxon>
        <taxon>Chroococcales</taxon>
        <taxon>Microcystaceae</taxon>
        <taxon>Microcystis</taxon>
    </lineage>
</organism>
<accession>A0A551YFB9</accession>
<protein>
    <submittedName>
        <fullName evidence="1">Tetratricopeptide repeat protein</fullName>
    </submittedName>
</protein>
<dbReference type="SUPFAM" id="SSF48452">
    <property type="entry name" value="TPR-like"/>
    <property type="match status" value="1"/>
</dbReference>
<evidence type="ECO:0000313" key="1">
    <source>
        <dbReference type="EMBL" id="TRT59665.1"/>
    </source>
</evidence>
<dbReference type="InterPro" id="IPR019734">
    <property type="entry name" value="TPR_rpt"/>
</dbReference>
<evidence type="ECO:0000313" key="2">
    <source>
        <dbReference type="Proteomes" id="UP000316443"/>
    </source>
</evidence>
<dbReference type="Pfam" id="PF13181">
    <property type="entry name" value="TPR_8"/>
    <property type="match status" value="2"/>
</dbReference>
<dbReference type="EMBL" id="SFCA01000057">
    <property type="protein sequence ID" value="TRT59665.1"/>
    <property type="molecule type" value="Genomic_DNA"/>
</dbReference>
<comment type="caution">
    <text evidence="1">The sequence shown here is derived from an EMBL/GenBank/DDBJ whole genome shotgun (WGS) entry which is preliminary data.</text>
</comment>
<sequence>MSSKPGETKMLTKTQLILLGLTTGMLTLFLESAKGIALPARIESTTGIVKLKRQNWTEFKPVSINTELNKGDQIFPLQGVRVTVLCPDLQQRPVSLGVPSGLKTICPIWETLKAKNPPPPGSLGGTNALIPYLISPRHTLILTDTPILRWNEVSQTRYYTIKVMDSQGIIWEKQVSQTQISYPGTPVFQPGIPYSVTIQTDGGQSSEQDKASKIEFIRLHSSEVATIQAEVNKIEQLNINKQTKALILADFYGTYTLPTSTFNNYVLSSQSLATYHLTSEAITILETTIKQGQNSAIIERNLADLYWQIGLANLATNHYLKAIELARIPEQLEEKTLAQFGLGEVYAALGDNNQAKIWYSKAREGYLALGDSARANFVIQLIESLP</sequence>